<dbReference type="GO" id="GO:0003677">
    <property type="term" value="F:DNA binding"/>
    <property type="evidence" value="ECO:0007669"/>
    <property type="project" value="InterPro"/>
</dbReference>
<dbReference type="Pfam" id="PF02371">
    <property type="entry name" value="Transposase_20"/>
    <property type="match status" value="1"/>
</dbReference>
<feature type="domain" description="Transposase IS116/IS110/IS902 C-terminal" evidence="3">
    <location>
        <begin position="207"/>
        <end position="292"/>
    </location>
</feature>
<gene>
    <name evidence="4" type="ORF">RBB75_20630</name>
</gene>
<reference evidence="4" key="2">
    <citation type="journal article" date="2024" name="Environ. Microbiol.">
        <title>Genome analysis and description of Tunturibacter gen. nov. expands the diversity of Terriglobia in tundra soils.</title>
        <authorList>
            <person name="Messyasz A."/>
            <person name="Mannisto M.K."/>
            <person name="Kerkhof L.J."/>
            <person name="Haggblom M.M."/>
        </authorList>
    </citation>
    <scope>NUCLEOTIDE SEQUENCE</scope>
    <source>
        <strain evidence="4">M8UP23</strain>
    </source>
</reference>
<dbReference type="NCBIfam" id="NF033542">
    <property type="entry name" value="transpos_IS110"/>
    <property type="match status" value="1"/>
</dbReference>
<dbReference type="GO" id="GO:0004803">
    <property type="term" value="F:transposase activity"/>
    <property type="evidence" value="ECO:0007669"/>
    <property type="project" value="InterPro"/>
</dbReference>
<geneLocation type="plasmid" evidence="4">
    <name>unnamed1</name>
</geneLocation>
<dbReference type="AlphaFoldDB" id="A0AAU7ZII0"/>
<feature type="domain" description="Transposase IS110-like N-terminal" evidence="2">
    <location>
        <begin position="14"/>
        <end position="159"/>
    </location>
</feature>
<evidence type="ECO:0000259" key="3">
    <source>
        <dbReference type="Pfam" id="PF02371"/>
    </source>
</evidence>
<dbReference type="InterPro" id="IPR003346">
    <property type="entry name" value="Transposase_20"/>
</dbReference>
<feature type="coiled-coil region" evidence="1">
    <location>
        <begin position="171"/>
        <end position="198"/>
    </location>
</feature>
<name>A0AAU7ZII0_9BACT</name>
<sequence length="339" mass="37499">MSKRSIQVQETRYCGIDVSAKSLTVAIQRMHQPVEQRSFPNTSVGHKALIVWLRKAKLPVRVSLEATGIYSLDLAFALDAAEGIEVAVLNPKVANRFAQTIRRSKTDAADAEVLAEYARRMPFTAWVAPSPGSMQLRSIVRHVESLSVQSAQNQNRLHAAHGSTSTPGCIVQDLQRAVASLELRIHKLRREAMTLVRQDDLLRKRFELLISIPGIAQVSAMQLLAELSTLPPDLTVREWVAHSGLDPAHEISGSSVRKASRISRAGNRHLRRALYMPALVASRCDPHAKAFFESLLARNKARLQALIAVARKLLHAIYGIFRSGVKYEGTKLFPGITLS</sequence>
<accession>A0AAU7ZII0</accession>
<evidence type="ECO:0000259" key="2">
    <source>
        <dbReference type="Pfam" id="PF01548"/>
    </source>
</evidence>
<dbReference type="RefSeq" id="WP_353070500.1">
    <property type="nucleotide sequence ID" value="NZ_CP132933.1"/>
</dbReference>
<keyword evidence="4" id="KW-0614">Plasmid</keyword>
<organism evidence="4">
    <name type="scientific">Tunturiibacter empetritectus</name>
    <dbReference type="NCBI Taxonomy" id="3069691"/>
    <lineage>
        <taxon>Bacteria</taxon>
        <taxon>Pseudomonadati</taxon>
        <taxon>Acidobacteriota</taxon>
        <taxon>Terriglobia</taxon>
        <taxon>Terriglobales</taxon>
        <taxon>Acidobacteriaceae</taxon>
        <taxon>Tunturiibacter</taxon>
    </lineage>
</organism>
<dbReference type="GO" id="GO:0006313">
    <property type="term" value="P:DNA transposition"/>
    <property type="evidence" value="ECO:0007669"/>
    <property type="project" value="InterPro"/>
</dbReference>
<dbReference type="PANTHER" id="PTHR33055">
    <property type="entry name" value="TRANSPOSASE FOR INSERTION SEQUENCE ELEMENT IS1111A"/>
    <property type="match status" value="1"/>
</dbReference>
<evidence type="ECO:0000313" key="4">
    <source>
        <dbReference type="EMBL" id="XCB28844.1"/>
    </source>
</evidence>
<dbReference type="PANTHER" id="PTHR33055:SF3">
    <property type="entry name" value="PUTATIVE TRANSPOSASE FOR IS117-RELATED"/>
    <property type="match status" value="1"/>
</dbReference>
<proteinExistence type="predicted"/>
<dbReference type="KEGG" id="temp:RBB75_20630"/>
<protein>
    <submittedName>
        <fullName evidence="4">IS110 family transposase</fullName>
    </submittedName>
</protein>
<dbReference type="EMBL" id="CP132933">
    <property type="protein sequence ID" value="XCB28844.1"/>
    <property type="molecule type" value="Genomic_DNA"/>
</dbReference>
<keyword evidence="1" id="KW-0175">Coiled coil</keyword>
<evidence type="ECO:0000256" key="1">
    <source>
        <dbReference type="SAM" id="Coils"/>
    </source>
</evidence>
<dbReference type="Pfam" id="PF01548">
    <property type="entry name" value="DEDD_Tnp_IS110"/>
    <property type="match status" value="1"/>
</dbReference>
<dbReference type="InterPro" id="IPR047650">
    <property type="entry name" value="Transpos_IS110"/>
</dbReference>
<reference evidence="4" key="1">
    <citation type="submission" date="2023-08" db="EMBL/GenBank/DDBJ databases">
        <authorList>
            <person name="Messyasz A."/>
            <person name="Mannisto M.K."/>
            <person name="Kerkhof L.J."/>
            <person name="Haggblom M."/>
        </authorList>
    </citation>
    <scope>NUCLEOTIDE SEQUENCE</scope>
    <source>
        <strain evidence="4">M8UP23</strain>
        <plasmid evidence="4">unnamed1</plasmid>
    </source>
</reference>
<dbReference type="InterPro" id="IPR002525">
    <property type="entry name" value="Transp_IS110-like_N"/>
</dbReference>